<organism evidence="2 3">
    <name type="scientific">Euplotes crassus</name>
    <dbReference type="NCBI Taxonomy" id="5936"/>
    <lineage>
        <taxon>Eukaryota</taxon>
        <taxon>Sar</taxon>
        <taxon>Alveolata</taxon>
        <taxon>Ciliophora</taxon>
        <taxon>Intramacronucleata</taxon>
        <taxon>Spirotrichea</taxon>
        <taxon>Hypotrichia</taxon>
        <taxon>Euplotida</taxon>
        <taxon>Euplotidae</taxon>
        <taxon>Moneuplotes</taxon>
    </lineage>
</organism>
<keyword evidence="1" id="KW-1133">Transmembrane helix</keyword>
<evidence type="ECO:0000313" key="2">
    <source>
        <dbReference type="EMBL" id="CAI2375170.1"/>
    </source>
</evidence>
<keyword evidence="1" id="KW-0472">Membrane</keyword>
<feature type="transmembrane region" description="Helical" evidence="1">
    <location>
        <begin position="94"/>
        <end position="112"/>
    </location>
</feature>
<feature type="transmembrane region" description="Helical" evidence="1">
    <location>
        <begin position="16"/>
        <end position="41"/>
    </location>
</feature>
<evidence type="ECO:0008006" key="4">
    <source>
        <dbReference type="Google" id="ProtNLM"/>
    </source>
</evidence>
<name>A0AAD2CZK8_EUPCR</name>
<feature type="transmembrane region" description="Helical" evidence="1">
    <location>
        <begin position="53"/>
        <end position="74"/>
    </location>
</feature>
<keyword evidence="3" id="KW-1185">Reference proteome</keyword>
<sequence>MTLVQKLDRGESGHCLFYMIFLGFTLFLSVIAMIFTGFWTIKFIKIFKARRKLQLLFLLLVDASTVGRVAYFIVEIVWRADSCDKSPSICIEVSLYWLSSTLFSAAIVVNIFSWINQTLRIRKFHYGIRSNKTFFYIAFFIFLALISLIYLGFIISACLSTKEEHTMFKVFKIIYGTSFIVLGVFFIIVGAIFYCQLKKIFKTKAKAMKCQIIFSIISISSSFILRSILTFAMFSFYIYARYRERWLRENTIWFPLILALYFIVSEILPTFYLCMSVKMVEKKIIEKEIQEKSNHKLGLTDDRSMRLRVNESMLSRFTLETTGEKQ</sequence>
<reference evidence="2" key="1">
    <citation type="submission" date="2023-07" db="EMBL/GenBank/DDBJ databases">
        <authorList>
            <consortium name="AG Swart"/>
            <person name="Singh M."/>
            <person name="Singh A."/>
            <person name="Seah K."/>
            <person name="Emmerich C."/>
        </authorList>
    </citation>
    <scope>NUCLEOTIDE SEQUENCE</scope>
    <source>
        <strain evidence="2">DP1</strain>
    </source>
</reference>
<protein>
    <recommendedName>
        <fullName evidence="4">THH1/TOM1/TOM3 domain-containing protein</fullName>
    </recommendedName>
</protein>
<feature type="transmembrane region" description="Helical" evidence="1">
    <location>
        <begin position="173"/>
        <end position="195"/>
    </location>
</feature>
<feature type="transmembrane region" description="Helical" evidence="1">
    <location>
        <begin position="133"/>
        <end position="153"/>
    </location>
</feature>
<evidence type="ECO:0000313" key="3">
    <source>
        <dbReference type="Proteomes" id="UP001295684"/>
    </source>
</evidence>
<feature type="transmembrane region" description="Helical" evidence="1">
    <location>
        <begin position="216"/>
        <end position="240"/>
    </location>
</feature>
<dbReference type="EMBL" id="CAMPGE010016626">
    <property type="protein sequence ID" value="CAI2375170.1"/>
    <property type="molecule type" value="Genomic_DNA"/>
</dbReference>
<dbReference type="Proteomes" id="UP001295684">
    <property type="component" value="Unassembled WGS sequence"/>
</dbReference>
<keyword evidence="1" id="KW-0812">Transmembrane</keyword>
<accession>A0AAD2CZK8</accession>
<gene>
    <name evidence="2" type="ORF">ECRASSUSDP1_LOCUS16530</name>
</gene>
<comment type="caution">
    <text evidence="2">The sequence shown here is derived from an EMBL/GenBank/DDBJ whole genome shotgun (WGS) entry which is preliminary data.</text>
</comment>
<dbReference type="AlphaFoldDB" id="A0AAD2CZK8"/>
<evidence type="ECO:0000256" key="1">
    <source>
        <dbReference type="SAM" id="Phobius"/>
    </source>
</evidence>
<feature type="transmembrane region" description="Helical" evidence="1">
    <location>
        <begin position="252"/>
        <end position="274"/>
    </location>
</feature>
<proteinExistence type="predicted"/>